<dbReference type="AlphaFoldDB" id="A0A0C1Y0E2"/>
<accession>A0A0C1Y0E2</accession>
<reference evidence="1" key="3">
    <citation type="submission" date="2020-02" db="EMBL/GenBank/DDBJ databases">
        <authorList>
            <person name="Sarangi A.N."/>
            <person name="Ghosh S."/>
            <person name="Mukherjee M."/>
            <person name="Tripathy S."/>
        </authorList>
    </citation>
    <scope>NUCLEOTIDE SEQUENCE</scope>
    <source>
        <strain evidence="1">BDU141951</strain>
    </source>
</reference>
<name>A0A0C1Y0E2_9CYAN</name>
<dbReference type="EMBL" id="JTHE02000003">
    <property type="protein sequence ID" value="NEV66225.1"/>
    <property type="molecule type" value="Genomic_DNA"/>
</dbReference>
<gene>
    <name evidence="1" type="ORF">QQ91_003745</name>
</gene>
<reference evidence="1" key="1">
    <citation type="submission" date="2014-11" db="EMBL/GenBank/DDBJ databases">
        <authorList>
            <person name="Malar M.C."/>
            <person name="Sen D."/>
            <person name="Tripathy S."/>
        </authorList>
    </citation>
    <scope>NUCLEOTIDE SEQUENCE</scope>
    <source>
        <strain evidence="1">BDU141951</strain>
    </source>
</reference>
<organism evidence="1">
    <name type="scientific">Lyngbya confervoides BDU141951</name>
    <dbReference type="NCBI Taxonomy" id="1574623"/>
    <lineage>
        <taxon>Bacteria</taxon>
        <taxon>Bacillati</taxon>
        <taxon>Cyanobacteriota</taxon>
        <taxon>Cyanophyceae</taxon>
        <taxon>Oscillatoriophycideae</taxon>
        <taxon>Oscillatoriales</taxon>
        <taxon>Microcoleaceae</taxon>
        <taxon>Lyngbya</taxon>
    </lineage>
</organism>
<proteinExistence type="predicted"/>
<comment type="caution">
    <text evidence="1">The sequence shown here is derived from an EMBL/GenBank/DDBJ whole genome shotgun (WGS) entry which is preliminary data.</text>
</comment>
<sequence>MRYQARRYQITVIQPNGREPEVQGWEEIDLNGRRHVRYFNADDSFPNAEWFDDFWGSATTLPDFTQDTVPGLDTRWSHSSPRHIQVMTDGPEDESAGAVSQSLERSRQVLQQATRKITQIARNVPAAWRAACRELNR</sequence>
<reference evidence="1" key="2">
    <citation type="journal article" date="2015" name="Genome Announc.">
        <title>Draft Genome Sequence of Filamentous Marine Cyanobacterium Lyngbya confervoides Strain BDU141951.</title>
        <authorList>
            <person name="Chandrababunaidu M.M."/>
            <person name="Sen D."/>
            <person name="Tripathy S."/>
        </authorList>
    </citation>
    <scope>NUCLEOTIDE SEQUENCE</scope>
    <source>
        <strain evidence="1">BDU141951</strain>
    </source>
</reference>
<protein>
    <submittedName>
        <fullName evidence="1">Uncharacterized protein</fullName>
    </submittedName>
</protein>
<evidence type="ECO:0000313" key="1">
    <source>
        <dbReference type="EMBL" id="NEV66225.1"/>
    </source>
</evidence>